<dbReference type="RefSeq" id="WP_307339072.1">
    <property type="nucleotide sequence ID" value="NZ_JAUSUD010000004.1"/>
</dbReference>
<organism evidence="2 3">
    <name type="scientific">Metabacillus malikii</name>
    <dbReference type="NCBI Taxonomy" id="1504265"/>
    <lineage>
        <taxon>Bacteria</taxon>
        <taxon>Bacillati</taxon>
        <taxon>Bacillota</taxon>
        <taxon>Bacilli</taxon>
        <taxon>Bacillales</taxon>
        <taxon>Bacillaceae</taxon>
        <taxon>Metabacillus</taxon>
    </lineage>
</organism>
<protein>
    <submittedName>
        <fullName evidence="2">Aminoglycoside 3'-phosphotransferase-2</fullName>
        <ecNumber evidence="2">2.7.1.95</ecNumber>
    </submittedName>
</protein>
<reference evidence="2 3" key="1">
    <citation type="submission" date="2023-07" db="EMBL/GenBank/DDBJ databases">
        <title>Genomic Encyclopedia of Type Strains, Phase IV (KMG-IV): sequencing the most valuable type-strain genomes for metagenomic binning, comparative biology and taxonomic classification.</title>
        <authorList>
            <person name="Goeker M."/>
        </authorList>
    </citation>
    <scope>NUCLEOTIDE SEQUENCE [LARGE SCALE GENOMIC DNA]</scope>
    <source>
        <strain evidence="2 3">DSM 29005</strain>
    </source>
</reference>
<dbReference type="GO" id="GO:0008910">
    <property type="term" value="F:kanamycin kinase activity"/>
    <property type="evidence" value="ECO:0007669"/>
    <property type="project" value="UniProtKB-EC"/>
</dbReference>
<dbReference type="Gene3D" id="3.90.1200.10">
    <property type="match status" value="1"/>
</dbReference>
<dbReference type="PANTHER" id="PTHR21310">
    <property type="entry name" value="AMINOGLYCOSIDE PHOSPHOTRANSFERASE-RELATED-RELATED"/>
    <property type="match status" value="1"/>
</dbReference>
<dbReference type="EMBL" id="JAUSUD010000004">
    <property type="protein sequence ID" value="MDQ0230176.1"/>
    <property type="molecule type" value="Genomic_DNA"/>
</dbReference>
<keyword evidence="3" id="KW-1185">Reference proteome</keyword>
<feature type="domain" description="Aminoglycoside phosphotransferase" evidence="1">
    <location>
        <begin position="26"/>
        <end position="222"/>
    </location>
</feature>
<dbReference type="InterPro" id="IPR011009">
    <property type="entry name" value="Kinase-like_dom_sf"/>
</dbReference>
<dbReference type="Proteomes" id="UP001234495">
    <property type="component" value="Unassembled WGS sequence"/>
</dbReference>
<evidence type="ECO:0000259" key="1">
    <source>
        <dbReference type="Pfam" id="PF01636"/>
    </source>
</evidence>
<name>A0ABT9ZD43_9BACI</name>
<comment type="caution">
    <text evidence="2">The sequence shown here is derived from an EMBL/GenBank/DDBJ whole genome shotgun (WGS) entry which is preliminary data.</text>
</comment>
<dbReference type="InterPro" id="IPR051678">
    <property type="entry name" value="AGP_Transferase"/>
</dbReference>
<dbReference type="Pfam" id="PF01636">
    <property type="entry name" value="APH"/>
    <property type="match status" value="1"/>
</dbReference>
<evidence type="ECO:0000313" key="2">
    <source>
        <dbReference type="EMBL" id="MDQ0230176.1"/>
    </source>
</evidence>
<dbReference type="SUPFAM" id="SSF56112">
    <property type="entry name" value="Protein kinase-like (PK-like)"/>
    <property type="match status" value="1"/>
</dbReference>
<sequence>MLGTIKTEIETLIGEIQTIHLIEEQGCTSEVRRVTTQKGTYMIKTAFMDRYRKWLQKEAKVLQVLNGKAIPVPRYNGFIEESHRNHLLMSFENGNTLTMALKTATSTTEKSRLIRSFGLFLNKFHETPPIESLKWYQDWLDEQLNQAQIYVEKGQTDGTIELLNKLMANKPLPVKQTMIHGDCTTDNVLVLDGKVQRFIDVAGMAVGDPRYDVSLAIGHFSDNPLHLKAFYDGYTRYKVTEREYQYFNDGLYEFF</sequence>
<dbReference type="EC" id="2.7.1.95" evidence="2"/>
<evidence type="ECO:0000313" key="3">
    <source>
        <dbReference type="Proteomes" id="UP001234495"/>
    </source>
</evidence>
<keyword evidence="2" id="KW-0808">Transferase</keyword>
<proteinExistence type="predicted"/>
<dbReference type="Gene3D" id="3.30.200.20">
    <property type="entry name" value="Phosphorylase Kinase, domain 1"/>
    <property type="match status" value="1"/>
</dbReference>
<gene>
    <name evidence="2" type="ORF">J2S19_001428</name>
</gene>
<accession>A0ABT9ZD43</accession>
<dbReference type="InterPro" id="IPR002575">
    <property type="entry name" value="Aminoglycoside_PTrfase"/>
</dbReference>